<accession>A0A1H0F9H5</accession>
<dbReference type="Proteomes" id="UP000199341">
    <property type="component" value="Unassembled WGS sequence"/>
</dbReference>
<dbReference type="Pfam" id="PF13400">
    <property type="entry name" value="Tad"/>
    <property type="match status" value="1"/>
</dbReference>
<dbReference type="EMBL" id="FNIE01000006">
    <property type="protein sequence ID" value="SDN91314.1"/>
    <property type="molecule type" value="Genomic_DNA"/>
</dbReference>
<evidence type="ECO:0000313" key="4">
    <source>
        <dbReference type="EMBL" id="SDN91314.1"/>
    </source>
</evidence>
<feature type="region of interest" description="Disordered" evidence="1">
    <location>
        <begin position="1"/>
        <end position="33"/>
    </location>
</feature>
<sequence>MPVVTVKRVGSAESAEPAAPVGPVEGAPTRLRRGLRDDRGSGAAAVLIFALVFMTLAAFVVDGGLSIAKRERAADIAEQAARYAAQDIDVDALRNAAAGAQPQINYQDCTNRVRQFVRSVNLSAADRRNSYCTSATAQRVEVRVQITYQPILSGFYRKHITVVGTAAAVSITGPAN</sequence>
<feature type="compositionally biased region" description="Low complexity" evidence="1">
    <location>
        <begin position="9"/>
        <end position="28"/>
    </location>
</feature>
<organism evidence="4 5">
    <name type="scientific">Actinacidiphila guanduensis</name>
    <dbReference type="NCBI Taxonomy" id="310781"/>
    <lineage>
        <taxon>Bacteria</taxon>
        <taxon>Bacillati</taxon>
        <taxon>Actinomycetota</taxon>
        <taxon>Actinomycetes</taxon>
        <taxon>Kitasatosporales</taxon>
        <taxon>Streptomycetaceae</taxon>
        <taxon>Actinacidiphila</taxon>
    </lineage>
</organism>
<evidence type="ECO:0000256" key="2">
    <source>
        <dbReference type="SAM" id="Phobius"/>
    </source>
</evidence>
<feature type="transmembrane region" description="Helical" evidence="2">
    <location>
        <begin position="42"/>
        <end position="61"/>
    </location>
</feature>
<protein>
    <submittedName>
        <fullName evidence="4">Putative Flp pilus-assembly TadE/G-like</fullName>
    </submittedName>
</protein>
<reference evidence="4 5" key="1">
    <citation type="submission" date="2016-10" db="EMBL/GenBank/DDBJ databases">
        <authorList>
            <person name="de Groot N.N."/>
        </authorList>
    </citation>
    <scope>NUCLEOTIDE SEQUENCE [LARGE SCALE GENOMIC DNA]</scope>
    <source>
        <strain evidence="4 5">CGMCC 4.2022</strain>
    </source>
</reference>
<evidence type="ECO:0000259" key="3">
    <source>
        <dbReference type="Pfam" id="PF13400"/>
    </source>
</evidence>
<dbReference type="AlphaFoldDB" id="A0A1H0F9H5"/>
<keyword evidence="2" id="KW-1133">Transmembrane helix</keyword>
<dbReference type="InterPro" id="IPR028087">
    <property type="entry name" value="Tad_N"/>
</dbReference>
<name>A0A1H0F9H5_9ACTN</name>
<keyword evidence="2" id="KW-0812">Transmembrane</keyword>
<gene>
    <name evidence="4" type="ORF">SAMN05216259_106209</name>
</gene>
<evidence type="ECO:0000256" key="1">
    <source>
        <dbReference type="SAM" id="MobiDB-lite"/>
    </source>
</evidence>
<dbReference type="OrthoDB" id="4278789at2"/>
<keyword evidence="5" id="KW-1185">Reference proteome</keyword>
<dbReference type="STRING" id="310781.SAMN05216259_106209"/>
<keyword evidence="2" id="KW-0472">Membrane</keyword>
<evidence type="ECO:0000313" key="5">
    <source>
        <dbReference type="Proteomes" id="UP000199341"/>
    </source>
</evidence>
<proteinExistence type="predicted"/>
<feature type="domain" description="Putative Flp pilus-assembly TadG-like N-terminal" evidence="3">
    <location>
        <begin position="40"/>
        <end position="87"/>
    </location>
</feature>